<evidence type="ECO:0000256" key="6">
    <source>
        <dbReference type="SAM" id="MobiDB-lite"/>
    </source>
</evidence>
<dbReference type="InterPro" id="IPR011701">
    <property type="entry name" value="MFS"/>
</dbReference>
<feature type="transmembrane region" description="Helical" evidence="7">
    <location>
        <begin position="489"/>
        <end position="518"/>
    </location>
</feature>
<dbReference type="GO" id="GO:0005886">
    <property type="term" value="C:plasma membrane"/>
    <property type="evidence" value="ECO:0007669"/>
    <property type="project" value="TreeGrafter"/>
</dbReference>
<organism evidence="9 10">
    <name type="scientific">Purpureocillium lilacinum</name>
    <name type="common">Paecilomyces lilacinus</name>
    <dbReference type="NCBI Taxonomy" id="33203"/>
    <lineage>
        <taxon>Eukaryota</taxon>
        <taxon>Fungi</taxon>
        <taxon>Dikarya</taxon>
        <taxon>Ascomycota</taxon>
        <taxon>Pezizomycotina</taxon>
        <taxon>Sordariomycetes</taxon>
        <taxon>Hypocreomycetidae</taxon>
        <taxon>Hypocreales</taxon>
        <taxon>Ophiocordycipitaceae</taxon>
        <taxon>Purpureocillium</taxon>
    </lineage>
</organism>
<reference evidence="9 10" key="1">
    <citation type="journal article" date="2016" name="Front. Microbiol.">
        <title>Genome and transcriptome sequences reveal the specific parasitism of the nematophagous Purpureocillium lilacinum 36-1.</title>
        <authorList>
            <person name="Xie J."/>
            <person name="Li S."/>
            <person name="Mo C."/>
            <person name="Xiao X."/>
            <person name="Peng D."/>
            <person name="Wang G."/>
            <person name="Xiao Y."/>
        </authorList>
    </citation>
    <scope>NUCLEOTIDE SEQUENCE [LARGE SCALE GENOMIC DNA]</scope>
    <source>
        <strain evidence="9 10">36-1</strain>
    </source>
</reference>
<dbReference type="Pfam" id="PF07690">
    <property type="entry name" value="MFS_1"/>
    <property type="match status" value="1"/>
</dbReference>
<keyword evidence="5 7" id="KW-0472">Membrane</keyword>
<keyword evidence="2" id="KW-0813">Transport</keyword>
<evidence type="ECO:0000256" key="7">
    <source>
        <dbReference type="SAM" id="Phobius"/>
    </source>
</evidence>
<feature type="transmembrane region" description="Helical" evidence="7">
    <location>
        <begin position="122"/>
        <end position="142"/>
    </location>
</feature>
<dbReference type="EMBL" id="LCWV01000014">
    <property type="protein sequence ID" value="PWI68626.1"/>
    <property type="molecule type" value="Genomic_DNA"/>
</dbReference>
<feature type="transmembrane region" description="Helical" evidence="7">
    <location>
        <begin position="253"/>
        <end position="276"/>
    </location>
</feature>
<comment type="subcellular location">
    <subcellularLocation>
        <location evidence="1">Membrane</location>
        <topology evidence="1">Multi-pass membrane protein</topology>
    </subcellularLocation>
</comment>
<dbReference type="FunFam" id="1.20.1720.10:FF:000009">
    <property type="entry name" value="MFS multidrug transporter"/>
    <property type="match status" value="1"/>
</dbReference>
<accession>A0A2U3E2C3</accession>
<feature type="domain" description="Major facilitator superfamily (MFS) profile" evidence="8">
    <location>
        <begin position="126"/>
        <end position="578"/>
    </location>
</feature>
<feature type="region of interest" description="Disordered" evidence="6">
    <location>
        <begin position="317"/>
        <end position="349"/>
    </location>
</feature>
<feature type="transmembrane region" description="Helical" evidence="7">
    <location>
        <begin position="464"/>
        <end position="483"/>
    </location>
</feature>
<dbReference type="Gene3D" id="1.20.1250.20">
    <property type="entry name" value="MFS general substrate transporter like domains"/>
    <property type="match status" value="1"/>
</dbReference>
<feature type="transmembrane region" description="Helical" evidence="7">
    <location>
        <begin position="162"/>
        <end position="180"/>
    </location>
</feature>
<sequence>MLPSGVPMTGNRQTAGMTKVGRALMPGAVKLFKCGSSATVANDLHRADRESRHSVMADARDTPDLHQEDDKQPQDLPAIDNSQHDVSNINRASNPAEDDARKVETQTRDDERPLHSVFSPRIKAFVIIMTVFATLFSPFSSFVYLPAITPIAEAYHRSLGELNLTVTVYQIMQAVAPLFFGDLSDQIGRRPVYMLTFAIYIGANIGLALQNNYAALMVLRALQSTGSSATVAIGSAVVADLTTSAERGGYITAVQASVQFAPALAPVLGGILTQFLGWRSTFWFLVIAAGVFVLIYVPFVPETARNIVGNGSIPPPSVNTSVTSSIQWRRKRRDLESNPDAPPLPEPKKRPFKIPIPNIWAAVRIIFEKDVGSLMLFMSLFVMANYAMLVPLQDVIRRRYSFNDLQVGLCYIPFAMGSVLGSIVVGKLLNWNYARVAKSVGVSADRKRGEDLRKFPIERARLDLMWPWTILAIITIAVWGWVVDSGTSLAAPLVILFLAGMGLAGPISILTTLLVDLYPMNPGRVSSSFNLTRATLSAVGTAVVQYIIDAWGYGFTYLFMALVVAAASPSIIIVRKWGPQWREARYQRFERAKV</sequence>
<feature type="transmembrane region" description="Helical" evidence="7">
    <location>
        <begin position="405"/>
        <end position="429"/>
    </location>
</feature>
<dbReference type="AlphaFoldDB" id="A0A2U3E2C3"/>
<feature type="compositionally biased region" description="Basic and acidic residues" evidence="6">
    <location>
        <begin position="45"/>
        <end position="73"/>
    </location>
</feature>
<keyword evidence="4 7" id="KW-1133">Transmembrane helix</keyword>
<dbReference type="InterPro" id="IPR036259">
    <property type="entry name" value="MFS_trans_sf"/>
</dbReference>
<gene>
    <name evidence="9" type="ORF">PCL_01715</name>
</gene>
<protein>
    <recommendedName>
        <fullName evidence="8">Major facilitator superfamily (MFS) profile domain-containing protein</fullName>
    </recommendedName>
</protein>
<comment type="caution">
    <text evidence="9">The sequence shown here is derived from an EMBL/GenBank/DDBJ whole genome shotgun (WGS) entry which is preliminary data.</text>
</comment>
<dbReference type="SUPFAM" id="SSF103473">
    <property type="entry name" value="MFS general substrate transporter"/>
    <property type="match status" value="1"/>
</dbReference>
<feature type="transmembrane region" description="Helical" evidence="7">
    <location>
        <begin position="530"/>
        <end position="548"/>
    </location>
</feature>
<evidence type="ECO:0000313" key="9">
    <source>
        <dbReference type="EMBL" id="PWI68626.1"/>
    </source>
</evidence>
<feature type="transmembrane region" description="Helical" evidence="7">
    <location>
        <begin position="374"/>
        <end position="393"/>
    </location>
</feature>
<evidence type="ECO:0000256" key="4">
    <source>
        <dbReference type="ARBA" id="ARBA00022989"/>
    </source>
</evidence>
<feature type="transmembrane region" description="Helical" evidence="7">
    <location>
        <begin position="554"/>
        <end position="574"/>
    </location>
</feature>
<dbReference type="Proteomes" id="UP000245956">
    <property type="component" value="Unassembled WGS sequence"/>
</dbReference>
<feature type="region of interest" description="Disordered" evidence="6">
    <location>
        <begin position="45"/>
        <end position="112"/>
    </location>
</feature>
<feature type="transmembrane region" description="Helical" evidence="7">
    <location>
        <begin position="192"/>
        <end position="209"/>
    </location>
</feature>
<feature type="transmembrane region" description="Helical" evidence="7">
    <location>
        <begin position="282"/>
        <end position="300"/>
    </location>
</feature>
<proteinExistence type="predicted"/>
<evidence type="ECO:0000313" key="10">
    <source>
        <dbReference type="Proteomes" id="UP000245956"/>
    </source>
</evidence>
<dbReference type="InterPro" id="IPR020846">
    <property type="entry name" value="MFS_dom"/>
</dbReference>
<dbReference type="PROSITE" id="PS50850">
    <property type="entry name" value="MFS"/>
    <property type="match status" value="1"/>
</dbReference>
<evidence type="ECO:0000259" key="8">
    <source>
        <dbReference type="PROSITE" id="PS50850"/>
    </source>
</evidence>
<feature type="compositionally biased region" description="Basic and acidic residues" evidence="6">
    <location>
        <begin position="98"/>
        <end position="112"/>
    </location>
</feature>
<evidence type="ECO:0000256" key="5">
    <source>
        <dbReference type="ARBA" id="ARBA00023136"/>
    </source>
</evidence>
<keyword evidence="3 7" id="KW-0812">Transmembrane</keyword>
<name>A0A2U3E2C3_PURLI</name>
<dbReference type="PANTHER" id="PTHR23502">
    <property type="entry name" value="MAJOR FACILITATOR SUPERFAMILY"/>
    <property type="match status" value="1"/>
</dbReference>
<evidence type="ECO:0000256" key="3">
    <source>
        <dbReference type="ARBA" id="ARBA00022692"/>
    </source>
</evidence>
<feature type="compositionally biased region" description="Polar residues" evidence="6">
    <location>
        <begin position="80"/>
        <end position="93"/>
    </location>
</feature>
<dbReference type="GO" id="GO:0022857">
    <property type="term" value="F:transmembrane transporter activity"/>
    <property type="evidence" value="ECO:0007669"/>
    <property type="project" value="InterPro"/>
</dbReference>
<dbReference type="PANTHER" id="PTHR23502:SF51">
    <property type="entry name" value="QUINIDINE RESISTANCE PROTEIN 1-RELATED"/>
    <property type="match status" value="1"/>
</dbReference>
<evidence type="ECO:0000256" key="2">
    <source>
        <dbReference type="ARBA" id="ARBA00022448"/>
    </source>
</evidence>
<evidence type="ECO:0000256" key="1">
    <source>
        <dbReference type="ARBA" id="ARBA00004141"/>
    </source>
</evidence>